<name>A0ABQ1EDR4_9CLOT</name>
<dbReference type="RefSeq" id="WP_206871209.1">
    <property type="nucleotide sequence ID" value="NZ_BMBA01000004.1"/>
</dbReference>
<gene>
    <name evidence="1" type="ORF">CSC2_34850</name>
</gene>
<organism evidence="1 2">
    <name type="scientific">Clostridium zeae</name>
    <dbReference type="NCBI Taxonomy" id="2759022"/>
    <lineage>
        <taxon>Bacteria</taxon>
        <taxon>Bacillati</taxon>
        <taxon>Bacillota</taxon>
        <taxon>Clostridia</taxon>
        <taxon>Eubacteriales</taxon>
        <taxon>Clostridiaceae</taxon>
        <taxon>Clostridium</taxon>
    </lineage>
</organism>
<reference evidence="1 2" key="1">
    <citation type="journal article" date="2021" name="Int. J. Syst. Evol. Microbiol.">
        <title>Clostridium zeae sp. nov., isolated from corn silage.</title>
        <authorList>
            <person name="Kobayashi H."/>
            <person name="Tanizawa Y."/>
            <person name="Yagura M."/>
            <person name="Sakamoto M."/>
            <person name="Ohkuma M."/>
            <person name="Tohno M."/>
        </authorList>
    </citation>
    <scope>NUCLEOTIDE SEQUENCE [LARGE SCALE GENOMIC DNA]</scope>
    <source>
        <strain evidence="1 2">CSC2</strain>
    </source>
</reference>
<dbReference type="EMBL" id="BMBA01000004">
    <property type="protein sequence ID" value="GFZ32959.1"/>
    <property type="molecule type" value="Genomic_DNA"/>
</dbReference>
<sequence>MNDIALICVTHDPFGKNINLVKKLSTTLSEIYMNMFITVSEETDKYLINELIDNGFNVKIIPKKGAAHARREALKFALTGINQYFHYCDFDRLLTWADRYRDELKNTVIEIPKNDFTILGRTERAFNTHPIEWVETEKITNKIFSLELGQNVDITAGSCGFSRNSAQLISSNSKDKMTDAEWPMIVYRIGKMKIGYKAVEGLEYREEVNGYSREIEDSEKWFGRVRLCYIISQSAINTGK</sequence>
<comment type="caution">
    <text evidence="1">The sequence shown here is derived from an EMBL/GenBank/DDBJ whole genome shotgun (WGS) entry which is preliminary data.</text>
</comment>
<accession>A0ABQ1EDR4</accession>
<keyword evidence="2" id="KW-1185">Reference proteome</keyword>
<evidence type="ECO:0008006" key="3">
    <source>
        <dbReference type="Google" id="ProtNLM"/>
    </source>
</evidence>
<proteinExistence type="predicted"/>
<protein>
    <recommendedName>
        <fullName evidence="3">Glycosyltransferase family 2 protein</fullName>
    </recommendedName>
</protein>
<evidence type="ECO:0000313" key="2">
    <source>
        <dbReference type="Proteomes" id="UP000663802"/>
    </source>
</evidence>
<evidence type="ECO:0000313" key="1">
    <source>
        <dbReference type="EMBL" id="GFZ32959.1"/>
    </source>
</evidence>
<dbReference type="Proteomes" id="UP000663802">
    <property type="component" value="Unassembled WGS sequence"/>
</dbReference>